<organism evidence="2 3">
    <name type="scientific">Fomitopsis schrenkii</name>
    <name type="common">Brown rot fungus</name>
    <dbReference type="NCBI Taxonomy" id="2126942"/>
    <lineage>
        <taxon>Eukaryota</taxon>
        <taxon>Fungi</taxon>
        <taxon>Dikarya</taxon>
        <taxon>Basidiomycota</taxon>
        <taxon>Agaricomycotina</taxon>
        <taxon>Agaricomycetes</taxon>
        <taxon>Polyporales</taxon>
        <taxon>Fomitopsis</taxon>
    </lineage>
</organism>
<evidence type="ECO:0000256" key="1">
    <source>
        <dbReference type="SAM" id="SignalP"/>
    </source>
</evidence>
<keyword evidence="3" id="KW-1185">Reference proteome</keyword>
<dbReference type="InParanoid" id="S8DX05"/>
<dbReference type="HOGENOM" id="CLU_111198_0_0_1"/>
<accession>S8DX05</accession>
<evidence type="ECO:0000313" key="3">
    <source>
        <dbReference type="Proteomes" id="UP000015241"/>
    </source>
</evidence>
<dbReference type="OrthoDB" id="10374389at2759"/>
<reference evidence="2 3" key="1">
    <citation type="journal article" date="2012" name="Science">
        <title>The Paleozoic origin of enzymatic lignin decomposition reconstructed from 31 fungal genomes.</title>
        <authorList>
            <person name="Floudas D."/>
            <person name="Binder M."/>
            <person name="Riley R."/>
            <person name="Barry K."/>
            <person name="Blanchette R.A."/>
            <person name="Henrissat B."/>
            <person name="Martinez A.T."/>
            <person name="Otillar R."/>
            <person name="Spatafora J.W."/>
            <person name="Yadav J.S."/>
            <person name="Aerts A."/>
            <person name="Benoit I."/>
            <person name="Boyd A."/>
            <person name="Carlson A."/>
            <person name="Copeland A."/>
            <person name="Coutinho P.M."/>
            <person name="de Vries R.P."/>
            <person name="Ferreira P."/>
            <person name="Findley K."/>
            <person name="Foster B."/>
            <person name="Gaskell J."/>
            <person name="Glotzer D."/>
            <person name="Gorecki P."/>
            <person name="Heitman J."/>
            <person name="Hesse C."/>
            <person name="Hori C."/>
            <person name="Igarashi K."/>
            <person name="Jurgens J.A."/>
            <person name="Kallen N."/>
            <person name="Kersten P."/>
            <person name="Kohler A."/>
            <person name="Kuees U."/>
            <person name="Kumar T.K.A."/>
            <person name="Kuo A."/>
            <person name="LaButti K."/>
            <person name="Larrondo L.F."/>
            <person name="Lindquist E."/>
            <person name="Ling A."/>
            <person name="Lombard V."/>
            <person name="Lucas S."/>
            <person name="Lundell T."/>
            <person name="Martin R."/>
            <person name="McLaughlin D.J."/>
            <person name="Morgenstern I."/>
            <person name="Morin E."/>
            <person name="Murat C."/>
            <person name="Nagy L.G."/>
            <person name="Nolan M."/>
            <person name="Ohm R.A."/>
            <person name="Patyshakuliyeva A."/>
            <person name="Rokas A."/>
            <person name="Ruiz-Duenas F.J."/>
            <person name="Sabat G."/>
            <person name="Salamov A."/>
            <person name="Samejima M."/>
            <person name="Schmutz J."/>
            <person name="Slot J.C."/>
            <person name="St John F."/>
            <person name="Stenlid J."/>
            <person name="Sun H."/>
            <person name="Sun S."/>
            <person name="Syed K."/>
            <person name="Tsang A."/>
            <person name="Wiebenga A."/>
            <person name="Young D."/>
            <person name="Pisabarro A."/>
            <person name="Eastwood D.C."/>
            <person name="Martin F."/>
            <person name="Cullen D."/>
            <person name="Grigoriev I.V."/>
            <person name="Hibbett D.S."/>
        </authorList>
    </citation>
    <scope>NUCLEOTIDE SEQUENCE</scope>
    <source>
        <strain evidence="3">FP-58527</strain>
    </source>
</reference>
<protein>
    <submittedName>
        <fullName evidence="2">Uncharacterized protein</fullName>
    </submittedName>
</protein>
<gene>
    <name evidence="2" type="ORF">FOMPIDRAFT_1031900</name>
</gene>
<dbReference type="Proteomes" id="UP000015241">
    <property type="component" value="Unassembled WGS sequence"/>
</dbReference>
<proteinExistence type="predicted"/>
<sequence>MFALIATLVLLTNSAWRPRSTSCAGLGGSSTDTAPYKLTLAALNTTLPNSSKTGVPLALGWSASEGDEGTDDWDMSIQVGWDSSHDDWPYFTLESGSLLPQPSALQQGLEAYSQPVLPGGEVSVSVNTAGSSRASSSTYCAVVRDGQTLLALNNDADGFSLCEPTEPHPYMNSILVWNADANHRAIYDHNTCYNVEVVVNPYYGPLV</sequence>
<feature type="signal peptide" evidence="1">
    <location>
        <begin position="1"/>
        <end position="23"/>
    </location>
</feature>
<evidence type="ECO:0000313" key="2">
    <source>
        <dbReference type="EMBL" id="EPS97671.1"/>
    </source>
</evidence>
<feature type="chain" id="PRO_5004549786" evidence="1">
    <location>
        <begin position="24"/>
        <end position="207"/>
    </location>
</feature>
<dbReference type="AlphaFoldDB" id="S8DX05"/>
<dbReference type="EMBL" id="KE504174">
    <property type="protein sequence ID" value="EPS97671.1"/>
    <property type="molecule type" value="Genomic_DNA"/>
</dbReference>
<keyword evidence="1" id="KW-0732">Signal</keyword>
<dbReference type="eggNOG" id="ENOG502T1ET">
    <property type="taxonomic scope" value="Eukaryota"/>
</dbReference>
<name>S8DX05_FOMSC</name>